<reference evidence="2 3" key="1">
    <citation type="submission" date="2018-09" db="EMBL/GenBank/DDBJ databases">
        <title>The draft genome of Acinetobacter spp. strains.</title>
        <authorList>
            <person name="Qin J."/>
            <person name="Feng Y."/>
            <person name="Zong Z."/>
        </authorList>
    </citation>
    <scope>NUCLEOTIDE SEQUENCE [LARGE SCALE GENOMIC DNA]</scope>
    <source>
        <strain evidence="2 3">WCHAc060096</strain>
    </source>
</reference>
<evidence type="ECO:0000256" key="1">
    <source>
        <dbReference type="SAM" id="SignalP"/>
    </source>
</evidence>
<keyword evidence="3" id="KW-1185">Reference proteome</keyword>
<evidence type="ECO:0000313" key="2">
    <source>
        <dbReference type="EMBL" id="RKG35102.1"/>
    </source>
</evidence>
<dbReference type="Pfam" id="PF13557">
    <property type="entry name" value="Phenol_MetA_deg"/>
    <property type="match status" value="1"/>
</dbReference>
<evidence type="ECO:0000313" key="3">
    <source>
        <dbReference type="Proteomes" id="UP000269001"/>
    </source>
</evidence>
<proteinExistence type="predicted"/>
<dbReference type="EMBL" id="RAXU01000004">
    <property type="protein sequence ID" value="RKG35102.1"/>
    <property type="molecule type" value="Genomic_DNA"/>
</dbReference>
<feature type="signal peptide" evidence="1">
    <location>
        <begin position="1"/>
        <end position="23"/>
    </location>
</feature>
<dbReference type="InterPro" id="IPR025737">
    <property type="entry name" value="FApF"/>
</dbReference>
<dbReference type="RefSeq" id="WP_120369391.1">
    <property type="nucleotide sequence ID" value="NZ_RAXU01000004.1"/>
</dbReference>
<accession>A0A3A8EJN1</accession>
<organism evidence="2 3">
    <name type="scientific">Acinetobacter guerrae</name>
    <dbReference type="NCBI Taxonomy" id="1843371"/>
    <lineage>
        <taxon>Bacteria</taxon>
        <taxon>Pseudomonadati</taxon>
        <taxon>Pseudomonadota</taxon>
        <taxon>Gammaproteobacteria</taxon>
        <taxon>Moraxellales</taxon>
        <taxon>Moraxellaceae</taxon>
        <taxon>Acinetobacter</taxon>
    </lineage>
</organism>
<comment type="caution">
    <text evidence="2">The sequence shown here is derived from an EMBL/GenBank/DDBJ whole genome shotgun (WGS) entry which is preliminary data.</text>
</comment>
<protein>
    <submittedName>
        <fullName evidence="2">Phenol degradation protein meta</fullName>
    </submittedName>
</protein>
<dbReference type="AlphaFoldDB" id="A0A3A8EJN1"/>
<feature type="chain" id="PRO_5017361157" evidence="1">
    <location>
        <begin position="24"/>
        <end position="294"/>
    </location>
</feature>
<name>A0A3A8EJN1_9GAMM</name>
<gene>
    <name evidence="2" type="ORF">D7V21_04780</name>
</gene>
<sequence>MLKTTLNVVCGFILSVASSQVFALENGADSAALGAEGNMAGNLPPAGVYLLTYFQDYSANKMVDRHGDSTVPNFDLDVNALVLRVVWMTDKTFLGGQLGFYGIQPMISMRLNVAGLSDSDKGLADFVFAPLLAWHQGNHHWGVALENVVPSGDYDKNHLANIGKNYYTGRPMFAYSYINHYVDISTKFSYSINGKNDDTDYRSGDYAAVDYNIGYHISPALTVGVQGYALKQTTADKVNSVKIEDNKAQVIAYGPAIAYHPSRQWFLEGKYLMENQVENRAKGHNIGLKFVWSF</sequence>
<dbReference type="Proteomes" id="UP000269001">
    <property type="component" value="Unassembled WGS sequence"/>
</dbReference>
<keyword evidence="1" id="KW-0732">Signal</keyword>